<evidence type="ECO:0000259" key="1">
    <source>
        <dbReference type="Pfam" id="PF04408"/>
    </source>
</evidence>
<proteinExistence type="predicted"/>
<name>A0AAN9KFV3_CLITE</name>
<dbReference type="Pfam" id="PF04408">
    <property type="entry name" value="WHD_HA2"/>
    <property type="match status" value="1"/>
</dbReference>
<feature type="domain" description="Helicase associated" evidence="1">
    <location>
        <begin position="70"/>
        <end position="95"/>
    </location>
</feature>
<dbReference type="Gene3D" id="1.20.120.1080">
    <property type="match status" value="1"/>
</dbReference>
<evidence type="ECO:0000313" key="2">
    <source>
        <dbReference type="EMBL" id="KAK7316677.1"/>
    </source>
</evidence>
<comment type="caution">
    <text evidence="2">The sequence shown here is derived from an EMBL/GenBank/DDBJ whole genome shotgun (WGS) entry which is preliminary data.</text>
</comment>
<dbReference type="Proteomes" id="UP001359559">
    <property type="component" value="Unassembled WGS sequence"/>
</dbReference>
<dbReference type="EMBL" id="JAYKXN010000001">
    <property type="protein sequence ID" value="KAK7316677.1"/>
    <property type="molecule type" value="Genomic_DNA"/>
</dbReference>
<dbReference type="InterPro" id="IPR048333">
    <property type="entry name" value="HA2_WH"/>
</dbReference>
<protein>
    <recommendedName>
        <fullName evidence="1">Helicase associated domain-containing protein</fullName>
    </recommendedName>
</protein>
<organism evidence="2 3">
    <name type="scientific">Clitoria ternatea</name>
    <name type="common">Butterfly pea</name>
    <dbReference type="NCBI Taxonomy" id="43366"/>
    <lineage>
        <taxon>Eukaryota</taxon>
        <taxon>Viridiplantae</taxon>
        <taxon>Streptophyta</taxon>
        <taxon>Embryophyta</taxon>
        <taxon>Tracheophyta</taxon>
        <taxon>Spermatophyta</taxon>
        <taxon>Magnoliopsida</taxon>
        <taxon>eudicotyledons</taxon>
        <taxon>Gunneridae</taxon>
        <taxon>Pentapetalae</taxon>
        <taxon>rosids</taxon>
        <taxon>fabids</taxon>
        <taxon>Fabales</taxon>
        <taxon>Fabaceae</taxon>
        <taxon>Papilionoideae</taxon>
        <taxon>50 kb inversion clade</taxon>
        <taxon>NPAAA clade</taxon>
        <taxon>indigoferoid/millettioid clade</taxon>
        <taxon>Phaseoleae</taxon>
        <taxon>Clitoria</taxon>
    </lineage>
</organism>
<sequence>MEPVMNGKLVFIEVATNTRIRFRLLCQGKGRTERSPSQVKLLDPCSKIEESLCRTLDPPGFESIQNAIGVLQEIGALSADEHLTQLGEKLGTLPVHPSTGRMLIFSLLMDSLGPA</sequence>
<reference evidence="2 3" key="1">
    <citation type="submission" date="2024-01" db="EMBL/GenBank/DDBJ databases">
        <title>The genomes of 5 underutilized Papilionoideae crops provide insights into root nodulation and disease resistance.</title>
        <authorList>
            <person name="Yuan L."/>
        </authorList>
    </citation>
    <scope>NUCLEOTIDE SEQUENCE [LARGE SCALE GENOMIC DNA]</scope>
    <source>
        <strain evidence="2">LY-2023</strain>
        <tissue evidence="2">Leaf</tissue>
    </source>
</reference>
<dbReference type="AlphaFoldDB" id="A0AAN9KFV3"/>
<accession>A0AAN9KFV3</accession>
<gene>
    <name evidence="2" type="ORF">RJT34_00313</name>
</gene>
<evidence type="ECO:0000313" key="3">
    <source>
        <dbReference type="Proteomes" id="UP001359559"/>
    </source>
</evidence>
<keyword evidence="3" id="KW-1185">Reference proteome</keyword>